<dbReference type="GO" id="GO:0005886">
    <property type="term" value="C:plasma membrane"/>
    <property type="evidence" value="ECO:0007669"/>
    <property type="project" value="UniProtKB-SubCell"/>
</dbReference>
<reference evidence="9 11" key="1">
    <citation type="journal article" date="2011" name="Nature">
        <title>The Medicago genome provides insight into the evolution of rhizobial symbioses.</title>
        <authorList>
            <person name="Young N.D."/>
            <person name="Debelle F."/>
            <person name="Oldroyd G.E."/>
            <person name="Geurts R."/>
            <person name="Cannon S.B."/>
            <person name="Udvardi M.K."/>
            <person name="Benedito V.A."/>
            <person name="Mayer K.F."/>
            <person name="Gouzy J."/>
            <person name="Schoof H."/>
            <person name="Van de Peer Y."/>
            <person name="Proost S."/>
            <person name="Cook D.R."/>
            <person name="Meyers B.C."/>
            <person name="Spannagl M."/>
            <person name="Cheung F."/>
            <person name="De Mita S."/>
            <person name="Krishnakumar V."/>
            <person name="Gundlach H."/>
            <person name="Zhou S."/>
            <person name="Mudge J."/>
            <person name="Bharti A.K."/>
            <person name="Murray J.D."/>
            <person name="Naoumkina M.A."/>
            <person name="Rosen B."/>
            <person name="Silverstein K.A."/>
            <person name="Tang H."/>
            <person name="Rombauts S."/>
            <person name="Zhao P.X."/>
            <person name="Zhou P."/>
            <person name="Barbe V."/>
            <person name="Bardou P."/>
            <person name="Bechner M."/>
            <person name="Bellec A."/>
            <person name="Berger A."/>
            <person name="Berges H."/>
            <person name="Bidwell S."/>
            <person name="Bisseling T."/>
            <person name="Choisne N."/>
            <person name="Couloux A."/>
            <person name="Denny R."/>
            <person name="Deshpande S."/>
            <person name="Dai X."/>
            <person name="Doyle J.J."/>
            <person name="Dudez A.M."/>
            <person name="Farmer A.D."/>
            <person name="Fouteau S."/>
            <person name="Franken C."/>
            <person name="Gibelin C."/>
            <person name="Gish J."/>
            <person name="Goldstein S."/>
            <person name="Gonzalez A.J."/>
            <person name="Green P.J."/>
            <person name="Hallab A."/>
            <person name="Hartog M."/>
            <person name="Hua A."/>
            <person name="Humphray S.J."/>
            <person name="Jeong D.H."/>
            <person name="Jing Y."/>
            <person name="Jocker A."/>
            <person name="Kenton S.M."/>
            <person name="Kim D.J."/>
            <person name="Klee K."/>
            <person name="Lai H."/>
            <person name="Lang C."/>
            <person name="Lin S."/>
            <person name="Macmil S.L."/>
            <person name="Magdelenat G."/>
            <person name="Matthews L."/>
            <person name="McCorrison J."/>
            <person name="Monaghan E.L."/>
            <person name="Mun J.H."/>
            <person name="Najar F.Z."/>
            <person name="Nicholson C."/>
            <person name="Noirot C."/>
            <person name="O'Bleness M."/>
            <person name="Paule C.R."/>
            <person name="Poulain J."/>
            <person name="Prion F."/>
            <person name="Qin B."/>
            <person name="Qu C."/>
            <person name="Retzel E.F."/>
            <person name="Riddle C."/>
            <person name="Sallet E."/>
            <person name="Samain S."/>
            <person name="Samson N."/>
            <person name="Sanders I."/>
            <person name="Saurat O."/>
            <person name="Scarpelli C."/>
            <person name="Schiex T."/>
            <person name="Segurens B."/>
            <person name="Severin A.J."/>
            <person name="Sherrier D.J."/>
            <person name="Shi R."/>
            <person name="Sims S."/>
            <person name="Singer S.R."/>
            <person name="Sinharoy S."/>
            <person name="Sterck L."/>
            <person name="Viollet A."/>
            <person name="Wang B.B."/>
            <person name="Wang K."/>
            <person name="Wang M."/>
            <person name="Wang X."/>
            <person name="Warfsmann J."/>
            <person name="Weissenbach J."/>
            <person name="White D.D."/>
            <person name="White J.D."/>
            <person name="Wiley G.B."/>
            <person name="Wincker P."/>
            <person name="Xing Y."/>
            <person name="Yang L."/>
            <person name="Yao Z."/>
            <person name="Ying F."/>
            <person name="Zhai J."/>
            <person name="Zhou L."/>
            <person name="Zuber A."/>
            <person name="Denarie J."/>
            <person name="Dixon R.A."/>
            <person name="May G.D."/>
            <person name="Schwartz D.C."/>
            <person name="Rogers J."/>
            <person name="Quetier F."/>
            <person name="Town C.D."/>
            <person name="Roe B.A."/>
        </authorList>
    </citation>
    <scope>NUCLEOTIDE SEQUENCE [LARGE SCALE GENOMIC DNA]</scope>
    <source>
        <strain evidence="9">A17</strain>
        <strain evidence="10 11">cv. Jemalong A17</strain>
    </source>
</reference>
<keyword evidence="11" id="KW-1185">Reference proteome</keyword>
<dbReference type="EMBL" id="CM001218">
    <property type="protein sequence ID" value="AES67228.1"/>
    <property type="molecule type" value="Genomic_DNA"/>
</dbReference>
<organism evidence="9 11">
    <name type="scientific">Medicago truncatula</name>
    <name type="common">Barrel medic</name>
    <name type="synonym">Medicago tribuloides</name>
    <dbReference type="NCBI Taxonomy" id="3880"/>
    <lineage>
        <taxon>Eukaryota</taxon>
        <taxon>Viridiplantae</taxon>
        <taxon>Streptophyta</taxon>
        <taxon>Embryophyta</taxon>
        <taxon>Tracheophyta</taxon>
        <taxon>Spermatophyta</taxon>
        <taxon>Magnoliopsida</taxon>
        <taxon>eudicotyledons</taxon>
        <taxon>Gunneridae</taxon>
        <taxon>Pentapetalae</taxon>
        <taxon>rosids</taxon>
        <taxon>fabids</taxon>
        <taxon>Fabales</taxon>
        <taxon>Fabaceae</taxon>
        <taxon>Papilionoideae</taxon>
        <taxon>50 kb inversion clade</taxon>
        <taxon>NPAAA clade</taxon>
        <taxon>Hologalegina</taxon>
        <taxon>IRL clade</taxon>
        <taxon>Trifolieae</taxon>
        <taxon>Medicago</taxon>
    </lineage>
</organism>
<dbReference type="PANTHER" id="PTHR33102">
    <property type="entry name" value="DVL19-RELATED-RELATED"/>
    <property type="match status" value="1"/>
</dbReference>
<reference evidence="10" key="3">
    <citation type="submission" date="2015-04" db="UniProtKB">
        <authorList>
            <consortium name="EnsemblPlants"/>
        </authorList>
    </citation>
    <scope>IDENTIFICATION</scope>
    <source>
        <strain evidence="10">cv. Jemalong A17</strain>
    </source>
</reference>
<reference evidence="9 11" key="2">
    <citation type="journal article" date="2014" name="BMC Genomics">
        <title>An improved genome release (version Mt4.0) for the model legume Medicago truncatula.</title>
        <authorList>
            <person name="Tang H."/>
            <person name="Krishnakumar V."/>
            <person name="Bidwell S."/>
            <person name="Rosen B."/>
            <person name="Chan A."/>
            <person name="Zhou S."/>
            <person name="Gentzbittel L."/>
            <person name="Childs K.L."/>
            <person name="Yandell M."/>
            <person name="Gundlach H."/>
            <person name="Mayer K.F."/>
            <person name="Schwartz D.C."/>
            <person name="Town C.D."/>
        </authorList>
    </citation>
    <scope>GENOME REANNOTATION</scope>
    <source>
        <strain evidence="10 11">cv. Jemalong A17</strain>
    </source>
</reference>
<comment type="similarity">
    <text evidence="7">Belongs to the DVL/RTFL small polypeptides family.</text>
</comment>
<evidence type="ECO:0000256" key="7">
    <source>
        <dbReference type="ARBA" id="ARBA00024340"/>
    </source>
</evidence>
<evidence type="ECO:0000256" key="4">
    <source>
        <dbReference type="ARBA" id="ARBA00022692"/>
    </source>
</evidence>
<dbReference type="InterPro" id="IPR012552">
    <property type="entry name" value="DVL"/>
</dbReference>
<dbReference type="EnsemblPlants" id="AES67228">
    <property type="protein sequence ID" value="AES67228"/>
    <property type="gene ID" value="MTR_2g088240"/>
</dbReference>
<evidence type="ECO:0000256" key="3">
    <source>
        <dbReference type="ARBA" id="ARBA00022475"/>
    </source>
</evidence>
<gene>
    <name evidence="9" type="ordered locus">MTR_2g088240</name>
</gene>
<dbReference type="GO" id="GO:0008285">
    <property type="term" value="P:negative regulation of cell population proliferation"/>
    <property type="evidence" value="ECO:0007669"/>
    <property type="project" value="InterPro"/>
</dbReference>
<accession>G7ITY4</accession>
<name>G7ITY4_MEDTR</name>
<evidence type="ECO:0000256" key="1">
    <source>
        <dbReference type="ARBA" id="ARBA00004162"/>
    </source>
</evidence>
<keyword evidence="3" id="KW-1003">Cell membrane</keyword>
<dbReference type="Pfam" id="PF08137">
    <property type="entry name" value="DVL"/>
    <property type="match status" value="1"/>
</dbReference>
<evidence type="ECO:0000313" key="9">
    <source>
        <dbReference type="EMBL" id="AES67228.1"/>
    </source>
</evidence>
<comment type="subcellular location">
    <subcellularLocation>
        <location evidence="1">Cell membrane</location>
        <topology evidence="1">Single-pass membrane protein</topology>
    </subcellularLocation>
</comment>
<dbReference type="GO" id="GO:0048367">
    <property type="term" value="P:shoot system development"/>
    <property type="evidence" value="ECO:0007669"/>
    <property type="project" value="UniProtKB-ARBA"/>
</dbReference>
<sequence length="88" mass="10801">MGECGSKRGQKDWRFGKRLKEYRGRFYIMRRCLVMLLCWHKKHASIRVYLCITMLDVYGRRVKSKHSLFINVMFLRLYLSVFYNLHTF</sequence>
<evidence type="ECO:0000256" key="2">
    <source>
        <dbReference type="ARBA" id="ARBA00022473"/>
    </source>
</evidence>
<evidence type="ECO:0000313" key="11">
    <source>
        <dbReference type="Proteomes" id="UP000002051"/>
    </source>
</evidence>
<protein>
    <submittedName>
        <fullName evidence="9">Transmembrane protein, putative</fullName>
    </submittedName>
</protein>
<dbReference type="PaxDb" id="3880-AES67228"/>
<keyword evidence="5 8" id="KW-1133">Transmembrane helix</keyword>
<evidence type="ECO:0000256" key="6">
    <source>
        <dbReference type="ARBA" id="ARBA00023136"/>
    </source>
</evidence>
<proteinExistence type="inferred from homology"/>
<feature type="transmembrane region" description="Helical" evidence="8">
    <location>
        <begin position="68"/>
        <end position="85"/>
    </location>
</feature>
<evidence type="ECO:0000256" key="8">
    <source>
        <dbReference type="SAM" id="Phobius"/>
    </source>
</evidence>
<keyword evidence="6 8" id="KW-0472">Membrane</keyword>
<dbReference type="Proteomes" id="UP000002051">
    <property type="component" value="Chromosome 2"/>
</dbReference>
<dbReference type="HOGENOM" id="CLU_2472432_0_0_1"/>
<dbReference type="InterPro" id="IPR051525">
    <property type="entry name" value="DVL_RTFL_regulatory"/>
</dbReference>
<keyword evidence="4 8" id="KW-0812">Transmembrane</keyword>
<evidence type="ECO:0000313" key="10">
    <source>
        <dbReference type="EnsemblPlants" id="AES67228"/>
    </source>
</evidence>
<keyword evidence="2" id="KW-0217">Developmental protein</keyword>
<evidence type="ECO:0000256" key="5">
    <source>
        <dbReference type="ARBA" id="ARBA00022989"/>
    </source>
</evidence>
<dbReference type="AlphaFoldDB" id="G7ITY4"/>